<feature type="signal peptide" evidence="3">
    <location>
        <begin position="1"/>
        <end position="23"/>
    </location>
</feature>
<dbReference type="Proteomes" id="UP000284021">
    <property type="component" value="Unassembled WGS sequence"/>
</dbReference>
<feature type="domain" description="Solute-binding protein family 3/N-terminal" evidence="4">
    <location>
        <begin position="26"/>
        <end position="253"/>
    </location>
</feature>
<dbReference type="EMBL" id="QYUR01000008">
    <property type="protein sequence ID" value="RJG08820.1"/>
    <property type="molecule type" value="Genomic_DNA"/>
</dbReference>
<dbReference type="InterPro" id="IPR001638">
    <property type="entry name" value="Solute-binding_3/MltF_N"/>
</dbReference>
<dbReference type="SMART" id="SM00062">
    <property type="entry name" value="PBPb"/>
    <property type="match status" value="1"/>
</dbReference>
<name>A0A418X8M8_9PSED</name>
<dbReference type="OrthoDB" id="9768183at2"/>
<reference evidence="5 6" key="1">
    <citation type="submission" date="2018-09" db="EMBL/GenBank/DDBJ databases">
        <authorList>
            <person name="Zhu H."/>
        </authorList>
    </citation>
    <scope>NUCLEOTIDE SEQUENCE [LARGE SCALE GENOMIC DNA]</scope>
    <source>
        <strain evidence="5 6">K1S02-6</strain>
    </source>
</reference>
<gene>
    <name evidence="5" type="ORF">D3879_23450</name>
</gene>
<evidence type="ECO:0000259" key="4">
    <source>
        <dbReference type="SMART" id="SM00062"/>
    </source>
</evidence>
<dbReference type="AlphaFoldDB" id="A0A418X8M8"/>
<proteinExistence type="inferred from homology"/>
<evidence type="ECO:0000256" key="2">
    <source>
        <dbReference type="ARBA" id="ARBA00022729"/>
    </source>
</evidence>
<evidence type="ECO:0000256" key="1">
    <source>
        <dbReference type="ARBA" id="ARBA00010333"/>
    </source>
</evidence>
<dbReference type="SUPFAM" id="SSF53850">
    <property type="entry name" value="Periplasmic binding protein-like II"/>
    <property type="match status" value="1"/>
</dbReference>
<dbReference type="PANTHER" id="PTHR35936">
    <property type="entry name" value="MEMBRANE-BOUND LYTIC MUREIN TRANSGLYCOSYLASE F"/>
    <property type="match status" value="1"/>
</dbReference>
<evidence type="ECO:0000313" key="5">
    <source>
        <dbReference type="EMBL" id="RJG08820.1"/>
    </source>
</evidence>
<keyword evidence="2 3" id="KW-0732">Signal</keyword>
<comment type="similarity">
    <text evidence="1">Belongs to the bacterial solute-binding protein 3 family.</text>
</comment>
<protein>
    <submittedName>
        <fullName evidence="5">Amino acid ABC transporter substrate-binding protein</fullName>
    </submittedName>
</protein>
<comment type="caution">
    <text evidence="5">The sequence shown here is derived from an EMBL/GenBank/DDBJ whole genome shotgun (WGS) entry which is preliminary data.</text>
</comment>
<evidence type="ECO:0000313" key="6">
    <source>
        <dbReference type="Proteomes" id="UP000284021"/>
    </source>
</evidence>
<evidence type="ECO:0000256" key="3">
    <source>
        <dbReference type="SAM" id="SignalP"/>
    </source>
</evidence>
<organism evidence="5 6">
    <name type="scientific">Pseudomonas cavernicola</name>
    <dbReference type="NCBI Taxonomy" id="2320866"/>
    <lineage>
        <taxon>Bacteria</taxon>
        <taxon>Pseudomonadati</taxon>
        <taxon>Pseudomonadota</taxon>
        <taxon>Gammaproteobacteria</taxon>
        <taxon>Pseudomonadales</taxon>
        <taxon>Pseudomonadaceae</taxon>
        <taxon>Pseudomonas</taxon>
    </lineage>
</organism>
<accession>A0A418X8M8</accession>
<dbReference type="Gene3D" id="3.40.190.10">
    <property type="entry name" value="Periplasmic binding protein-like II"/>
    <property type="match status" value="2"/>
</dbReference>
<sequence>MKKVLSAIVGSCLLALAASQVSADEKLVFGIALEPYPPFSMKAGNGEWQGFEPELVRALCERMQAQCTLKEIAWDGLIPALQAQQIDAILNSVSITPERQQVIDFSKPYYQTPSTWVGDKNLPLEPTPEGLKGKQIGVQNSTTNAAYVKQHYGKDSTLRYYNTQDDMAADLQSGRIDIMLVDALSVESLLKTPGGEALAEMGMAPKDPLLGDGVGVAIRKGDTQLKSKVDQGLDALRDDGTYDKIRSRYFALDISVH</sequence>
<keyword evidence="6" id="KW-1185">Reference proteome</keyword>
<dbReference type="Pfam" id="PF00497">
    <property type="entry name" value="SBP_bac_3"/>
    <property type="match status" value="1"/>
</dbReference>
<dbReference type="PANTHER" id="PTHR35936:SF17">
    <property type="entry name" value="ARGININE-BINDING EXTRACELLULAR PROTEIN ARTP"/>
    <property type="match status" value="1"/>
</dbReference>
<feature type="chain" id="PRO_5019218322" evidence="3">
    <location>
        <begin position="24"/>
        <end position="257"/>
    </location>
</feature>